<gene>
    <name evidence="1" type="ORF">ARMSODRAFT_977520</name>
</gene>
<dbReference type="EMBL" id="KZ293440">
    <property type="protein sequence ID" value="PBK66628.1"/>
    <property type="molecule type" value="Genomic_DNA"/>
</dbReference>
<reference evidence="2" key="1">
    <citation type="journal article" date="2017" name="Nat. Ecol. Evol.">
        <title>Genome expansion and lineage-specific genetic innovations in the forest pathogenic fungi Armillaria.</title>
        <authorList>
            <person name="Sipos G."/>
            <person name="Prasanna A.N."/>
            <person name="Walter M.C."/>
            <person name="O'Connor E."/>
            <person name="Balint B."/>
            <person name="Krizsan K."/>
            <person name="Kiss B."/>
            <person name="Hess J."/>
            <person name="Varga T."/>
            <person name="Slot J."/>
            <person name="Riley R."/>
            <person name="Boka B."/>
            <person name="Rigling D."/>
            <person name="Barry K."/>
            <person name="Lee J."/>
            <person name="Mihaltcheva S."/>
            <person name="LaButti K."/>
            <person name="Lipzen A."/>
            <person name="Waldron R."/>
            <person name="Moloney N.M."/>
            <person name="Sperisen C."/>
            <person name="Kredics L."/>
            <person name="Vagvoelgyi C."/>
            <person name="Patrignani A."/>
            <person name="Fitzpatrick D."/>
            <person name="Nagy I."/>
            <person name="Doyle S."/>
            <person name="Anderson J.B."/>
            <person name="Grigoriev I.V."/>
            <person name="Gueldener U."/>
            <person name="Muensterkoetter M."/>
            <person name="Nagy L.G."/>
        </authorList>
    </citation>
    <scope>NUCLEOTIDE SEQUENCE [LARGE SCALE GENOMIC DNA]</scope>
    <source>
        <strain evidence="2">28-4</strain>
    </source>
</reference>
<evidence type="ECO:0000313" key="1">
    <source>
        <dbReference type="EMBL" id="PBK66628.1"/>
    </source>
</evidence>
<proteinExistence type="predicted"/>
<dbReference type="Proteomes" id="UP000218334">
    <property type="component" value="Unassembled WGS sequence"/>
</dbReference>
<protein>
    <submittedName>
        <fullName evidence="1">Uncharacterized protein</fullName>
    </submittedName>
</protein>
<accession>A0A2H3BKP6</accession>
<sequence>MNLLFPLCPHGPSLPCSPLSPLGPGSPRSPLLPHLLLSLSELEELDKLEGLVGGSEGGLLLGGVPGWVWCKGTDAWLVIVDDELEDEPKETDVALQMPMNVGRKELTLLTGRVLLVGDTGWECAARTELARERGKAVCWFSGDSSQVSSSLGRSTYSSGSSSSLGLGLMVAVSSPSPEIICVLLLVSLFCELEFVREDFDNSANPSSRILGSWLTLNSSIRLLKAPLILDAESSG</sequence>
<evidence type="ECO:0000313" key="2">
    <source>
        <dbReference type="Proteomes" id="UP000218334"/>
    </source>
</evidence>
<organism evidence="1 2">
    <name type="scientific">Armillaria solidipes</name>
    <dbReference type="NCBI Taxonomy" id="1076256"/>
    <lineage>
        <taxon>Eukaryota</taxon>
        <taxon>Fungi</taxon>
        <taxon>Dikarya</taxon>
        <taxon>Basidiomycota</taxon>
        <taxon>Agaricomycotina</taxon>
        <taxon>Agaricomycetes</taxon>
        <taxon>Agaricomycetidae</taxon>
        <taxon>Agaricales</taxon>
        <taxon>Marasmiineae</taxon>
        <taxon>Physalacriaceae</taxon>
        <taxon>Armillaria</taxon>
    </lineage>
</organism>
<name>A0A2H3BKP6_9AGAR</name>
<dbReference type="AlphaFoldDB" id="A0A2H3BKP6"/>
<keyword evidence="2" id="KW-1185">Reference proteome</keyword>